<protein>
    <recommendedName>
        <fullName evidence="7">PhoU domain-containing protein</fullName>
    </recommendedName>
</protein>
<dbReference type="EMBL" id="AGXA01000025">
    <property type="protein sequence ID" value="EKU93106.1"/>
    <property type="molecule type" value="Genomic_DNA"/>
</dbReference>
<dbReference type="NCBIfam" id="NF037997">
    <property type="entry name" value="Na_Pi_symport"/>
    <property type="match status" value="1"/>
</dbReference>
<dbReference type="STRING" id="883081.HMPREF9698_01183"/>
<keyword evidence="3 6" id="KW-0812">Transmembrane</keyword>
<accession>K9EB67</accession>
<dbReference type="Proteomes" id="UP000009875">
    <property type="component" value="Unassembled WGS sequence"/>
</dbReference>
<dbReference type="InterPro" id="IPR003841">
    <property type="entry name" value="Na/Pi_transpt"/>
</dbReference>
<dbReference type="NCBIfam" id="TIGR00704">
    <property type="entry name" value="NaPi_cotrn_rel"/>
    <property type="match status" value="1"/>
</dbReference>
<dbReference type="Gene3D" id="1.20.58.220">
    <property type="entry name" value="Phosphate transport system protein phou homolog 2, domain 2"/>
    <property type="match status" value="1"/>
</dbReference>
<dbReference type="RefSeq" id="WP_003778709.1">
    <property type="nucleotide sequence ID" value="NZ_JH992961.1"/>
</dbReference>
<evidence type="ECO:0000256" key="2">
    <source>
        <dbReference type="ARBA" id="ARBA00022475"/>
    </source>
</evidence>
<name>K9EB67_9LACT</name>
<dbReference type="InterPro" id="IPR026022">
    <property type="entry name" value="PhoU_dom"/>
</dbReference>
<dbReference type="GO" id="GO:0005436">
    <property type="term" value="F:sodium:phosphate symporter activity"/>
    <property type="evidence" value="ECO:0007669"/>
    <property type="project" value="InterPro"/>
</dbReference>
<evidence type="ECO:0000259" key="7">
    <source>
        <dbReference type="Pfam" id="PF01895"/>
    </source>
</evidence>
<gene>
    <name evidence="8" type="ORF">HMPREF9698_01183</name>
</gene>
<dbReference type="PANTHER" id="PTHR10010:SF46">
    <property type="entry name" value="SODIUM-DEPENDENT PHOSPHATE TRANSPORT PROTEIN 2B"/>
    <property type="match status" value="1"/>
</dbReference>
<dbReference type="Pfam" id="PF02690">
    <property type="entry name" value="Na_Pi_cotrans"/>
    <property type="match status" value="1"/>
</dbReference>
<evidence type="ECO:0000256" key="1">
    <source>
        <dbReference type="ARBA" id="ARBA00004651"/>
    </source>
</evidence>
<dbReference type="Pfam" id="PF01895">
    <property type="entry name" value="PhoU"/>
    <property type="match status" value="2"/>
</dbReference>
<organism evidence="8 9">
    <name type="scientific">Alloiococcus otitis ATCC 51267</name>
    <dbReference type="NCBI Taxonomy" id="883081"/>
    <lineage>
        <taxon>Bacteria</taxon>
        <taxon>Bacillati</taxon>
        <taxon>Bacillota</taxon>
        <taxon>Bacilli</taxon>
        <taxon>Lactobacillales</taxon>
        <taxon>Carnobacteriaceae</taxon>
        <taxon>Alloiococcus</taxon>
    </lineage>
</organism>
<dbReference type="AlphaFoldDB" id="K9EB67"/>
<dbReference type="GO" id="GO:0044341">
    <property type="term" value="P:sodium-dependent phosphate transport"/>
    <property type="evidence" value="ECO:0007669"/>
    <property type="project" value="InterPro"/>
</dbReference>
<feature type="transmembrane region" description="Helical" evidence="6">
    <location>
        <begin position="209"/>
        <end position="234"/>
    </location>
</feature>
<proteinExistence type="predicted"/>
<evidence type="ECO:0000256" key="5">
    <source>
        <dbReference type="ARBA" id="ARBA00023136"/>
    </source>
</evidence>
<feature type="transmembrane region" description="Helical" evidence="6">
    <location>
        <begin position="50"/>
        <end position="73"/>
    </location>
</feature>
<evidence type="ECO:0000256" key="3">
    <source>
        <dbReference type="ARBA" id="ARBA00022692"/>
    </source>
</evidence>
<feature type="domain" description="PhoU" evidence="7">
    <location>
        <begin position="457"/>
        <end position="540"/>
    </location>
</feature>
<evidence type="ECO:0000256" key="6">
    <source>
        <dbReference type="SAM" id="Phobius"/>
    </source>
</evidence>
<feature type="transmembrane region" description="Helical" evidence="6">
    <location>
        <begin position="282"/>
        <end position="301"/>
    </location>
</feature>
<dbReference type="InterPro" id="IPR038078">
    <property type="entry name" value="PhoU-like_sf"/>
</dbReference>
<evidence type="ECO:0000256" key="4">
    <source>
        <dbReference type="ARBA" id="ARBA00022989"/>
    </source>
</evidence>
<keyword evidence="2" id="KW-1003">Cell membrane</keyword>
<keyword evidence="9" id="KW-1185">Reference proteome</keyword>
<dbReference type="PATRIC" id="fig|883081.3.peg.1360"/>
<comment type="subcellular location">
    <subcellularLocation>
        <location evidence="1">Cell membrane</location>
        <topology evidence="1">Multi-pass membrane protein</topology>
    </subcellularLocation>
</comment>
<feature type="transmembrane region" description="Helical" evidence="6">
    <location>
        <begin position="85"/>
        <end position="104"/>
    </location>
</feature>
<evidence type="ECO:0000313" key="9">
    <source>
        <dbReference type="Proteomes" id="UP000009875"/>
    </source>
</evidence>
<reference evidence="8 9" key="1">
    <citation type="submission" date="2012-09" db="EMBL/GenBank/DDBJ databases">
        <title>The Genome Sequence of Alloiococcus otitis ATCC 51267.</title>
        <authorList>
            <consortium name="The Broad Institute Genome Sequencing Platform"/>
            <person name="Earl A."/>
            <person name="Ward D."/>
            <person name="Feldgarden M."/>
            <person name="Gevers D."/>
            <person name="Huys G."/>
            <person name="Walker B."/>
            <person name="Young S.K."/>
            <person name="Zeng Q."/>
            <person name="Gargeya S."/>
            <person name="Fitzgerald M."/>
            <person name="Haas B."/>
            <person name="Abouelleil A."/>
            <person name="Alvarado L."/>
            <person name="Arachchi H.M."/>
            <person name="Berlin A.M."/>
            <person name="Chapman S.B."/>
            <person name="Goldberg J."/>
            <person name="Griggs A."/>
            <person name="Gujja S."/>
            <person name="Hansen M."/>
            <person name="Howarth C."/>
            <person name="Imamovic A."/>
            <person name="Larimer J."/>
            <person name="McCowen C."/>
            <person name="Montmayeur A."/>
            <person name="Murphy C."/>
            <person name="Neiman D."/>
            <person name="Pearson M."/>
            <person name="Priest M."/>
            <person name="Roberts A."/>
            <person name="Saif S."/>
            <person name="Shea T."/>
            <person name="Sisk P."/>
            <person name="Sykes S."/>
            <person name="Wortman J."/>
            <person name="Nusbaum C."/>
            <person name="Birren B."/>
        </authorList>
    </citation>
    <scope>NUCLEOTIDE SEQUENCE [LARGE SCALE GENOMIC DNA]</scope>
    <source>
        <strain evidence="8 9">ATCC 51267</strain>
    </source>
</reference>
<keyword evidence="5 6" id="KW-0472">Membrane</keyword>
<evidence type="ECO:0000313" key="8">
    <source>
        <dbReference type="EMBL" id="EKU93106.1"/>
    </source>
</evidence>
<feature type="domain" description="PhoU" evidence="7">
    <location>
        <begin position="348"/>
        <end position="433"/>
    </location>
</feature>
<comment type="caution">
    <text evidence="8">The sequence shown here is derived from an EMBL/GenBank/DDBJ whole genome shotgun (WGS) entry which is preliminary data.</text>
</comment>
<dbReference type="PANTHER" id="PTHR10010">
    <property type="entry name" value="SOLUTE CARRIER FAMILY 34 SODIUM PHOSPHATE , MEMBER 2-RELATED"/>
    <property type="match status" value="1"/>
</dbReference>
<sequence>MEVQDMLFQFLGGLGIFLFGLQFMGDGLKQSAGDNLRSILNKFTSTPIRAVLAGVAVTVLIQSSSGTTVLAIGLVNAGFMSLQQAIGIIMGANIGTTITAFIIGLDIGELALPIIAVGAFLIFFFKKDRINYIGETVFGFGALFYGLELMSSGLEPLQSMPFFNNLMLSFSSNPLLGVLAGTVVTMLMQSSSATTGIVQSMYAQGSMELSAALPLVFGTNIGTTITAVLAAIGASLSAKRASAAHVIFNVIATIFVMLVFNPYLALIEYLAEQFSLSPEMQIAFAHGIFNLVAVLILIWFIPQIAKLVSKIVPGSDDDLPKYESYMDRSLIKSSPIIAFGQVKKEIGQIGKFAAKEFEYTYKYYHSKKDDHHDKVMQIEDIVDHIDGKITEFLMLLSVKDMPDQYSQDYNKMTEVTKYIERIGDHSQSIAQIIHDIYPKYKDKNKKPEDILYNEKVEKLFTMVSDNIEQALKSYQDNDEAGANQVLEREAAIDILEDELRNEYLNHLNKGEGKPSDSVLFIDLVANLERISDHTSRIAKHILGIRYPFQNKNKGEPKLEAN</sequence>
<dbReference type="eggNOG" id="COG1283">
    <property type="taxonomic scope" value="Bacteria"/>
</dbReference>
<dbReference type="SUPFAM" id="SSF109755">
    <property type="entry name" value="PhoU-like"/>
    <property type="match status" value="1"/>
</dbReference>
<keyword evidence="4 6" id="KW-1133">Transmembrane helix</keyword>
<feature type="transmembrane region" description="Helical" evidence="6">
    <location>
        <begin position="7"/>
        <end position="25"/>
    </location>
</feature>
<dbReference type="OrthoDB" id="9763003at2"/>
<feature type="transmembrane region" description="Helical" evidence="6">
    <location>
        <begin position="137"/>
        <end position="154"/>
    </location>
</feature>
<feature type="transmembrane region" description="Helical" evidence="6">
    <location>
        <begin position="110"/>
        <end position="125"/>
    </location>
</feature>
<dbReference type="HOGENOM" id="CLU_025623_0_1_9"/>
<dbReference type="InterPro" id="IPR004633">
    <property type="entry name" value="NaPi_cotrn-rel/YqeW-like"/>
</dbReference>
<dbReference type="GO" id="GO:0005886">
    <property type="term" value="C:plasma membrane"/>
    <property type="evidence" value="ECO:0007669"/>
    <property type="project" value="UniProtKB-SubCell"/>
</dbReference>
<feature type="transmembrane region" description="Helical" evidence="6">
    <location>
        <begin position="246"/>
        <end position="270"/>
    </location>
</feature>